<comment type="subcellular location">
    <subcellularLocation>
        <location evidence="1">Membrane</location>
        <topology evidence="1">Peripheral membrane protein</topology>
    </subcellularLocation>
</comment>
<dbReference type="RefSeq" id="XP_013785057.1">
    <property type="nucleotide sequence ID" value="XM_013929603.1"/>
</dbReference>
<dbReference type="InterPro" id="IPR000744">
    <property type="entry name" value="NSF_attach"/>
</dbReference>
<name>A0ABM1BML1_LIMPO</name>
<dbReference type="Proteomes" id="UP000694941">
    <property type="component" value="Unplaced"/>
</dbReference>
<evidence type="ECO:0000256" key="3">
    <source>
        <dbReference type="ARBA" id="ARBA00022448"/>
    </source>
</evidence>
<protein>
    <recommendedName>
        <fullName evidence="7">Gamma-soluble NSF attachment protein</fullName>
    </recommendedName>
    <alternativeName>
        <fullName evidence="8">N-ethylmaleimide-sensitive factor attachment protein gamma</fullName>
    </alternativeName>
</protein>
<keyword evidence="3" id="KW-0813">Transport</keyword>
<evidence type="ECO:0000256" key="7">
    <source>
        <dbReference type="ARBA" id="ARBA00040047"/>
    </source>
</evidence>
<evidence type="ECO:0000256" key="8">
    <source>
        <dbReference type="ARBA" id="ARBA00042485"/>
    </source>
</evidence>
<dbReference type="PANTHER" id="PTHR13768">
    <property type="entry name" value="SOLUBLE NSF ATTACHMENT PROTEIN SNAP"/>
    <property type="match status" value="1"/>
</dbReference>
<sequence>MATERKVSEGEECIRQAEKYLKTSFFKWKPDYDSAANEYSKAATCFKGARALSKCKDALLRAADCYIKNNSFFSAAKCYEQAALMAKDMKDYTEVVTLTNQACQMFREYGTPDTAALSMEKGAKIIESYHPERAIEMFAKASEVVMLEERPKQAAEYVGKAVRLLLKLKRYDEAAEMMKKELQFHLEGDNRPGAGRLVVAIVLVHLTRDDYVAAQKVFKDWNG</sequence>
<evidence type="ECO:0000313" key="9">
    <source>
        <dbReference type="Proteomes" id="UP000694941"/>
    </source>
</evidence>
<organism evidence="9 10">
    <name type="scientific">Limulus polyphemus</name>
    <name type="common">Atlantic horseshoe crab</name>
    <dbReference type="NCBI Taxonomy" id="6850"/>
    <lineage>
        <taxon>Eukaryota</taxon>
        <taxon>Metazoa</taxon>
        <taxon>Ecdysozoa</taxon>
        <taxon>Arthropoda</taxon>
        <taxon>Chelicerata</taxon>
        <taxon>Merostomata</taxon>
        <taxon>Xiphosura</taxon>
        <taxon>Limulidae</taxon>
        <taxon>Limulus</taxon>
    </lineage>
</organism>
<keyword evidence="9" id="KW-1185">Reference proteome</keyword>
<keyword evidence="5" id="KW-0653">Protein transport</keyword>
<dbReference type="InterPro" id="IPR011990">
    <property type="entry name" value="TPR-like_helical_dom_sf"/>
</dbReference>
<accession>A0ABM1BML1</accession>
<reference evidence="10" key="1">
    <citation type="submission" date="2025-08" db="UniProtKB">
        <authorList>
            <consortium name="RefSeq"/>
        </authorList>
    </citation>
    <scope>IDENTIFICATION</scope>
    <source>
        <tissue evidence="10">Muscle</tissue>
    </source>
</reference>
<keyword evidence="4" id="KW-0931">ER-Golgi transport</keyword>
<gene>
    <name evidence="10" type="primary">LOC106469141</name>
</gene>
<dbReference type="SUPFAM" id="SSF48452">
    <property type="entry name" value="TPR-like"/>
    <property type="match status" value="1"/>
</dbReference>
<dbReference type="Gene3D" id="1.25.40.10">
    <property type="entry name" value="Tetratricopeptide repeat domain"/>
    <property type="match status" value="1"/>
</dbReference>
<keyword evidence="6" id="KW-0472">Membrane</keyword>
<evidence type="ECO:0000256" key="1">
    <source>
        <dbReference type="ARBA" id="ARBA00004170"/>
    </source>
</evidence>
<evidence type="ECO:0000256" key="2">
    <source>
        <dbReference type="ARBA" id="ARBA00010050"/>
    </source>
</evidence>
<dbReference type="PANTHER" id="PTHR13768:SF2">
    <property type="entry name" value="GAMMA-SOLUBLE NSF ATTACHMENT PROTEIN"/>
    <property type="match status" value="1"/>
</dbReference>
<evidence type="ECO:0000313" key="10">
    <source>
        <dbReference type="RefSeq" id="XP_013785057.1"/>
    </source>
</evidence>
<dbReference type="Pfam" id="PF14938">
    <property type="entry name" value="SNAP"/>
    <property type="match status" value="1"/>
</dbReference>
<evidence type="ECO:0000256" key="5">
    <source>
        <dbReference type="ARBA" id="ARBA00022927"/>
    </source>
</evidence>
<proteinExistence type="inferred from homology"/>
<feature type="non-terminal residue" evidence="10">
    <location>
        <position position="223"/>
    </location>
</feature>
<evidence type="ECO:0000256" key="6">
    <source>
        <dbReference type="ARBA" id="ARBA00023136"/>
    </source>
</evidence>
<evidence type="ECO:0000256" key="4">
    <source>
        <dbReference type="ARBA" id="ARBA00022892"/>
    </source>
</evidence>
<dbReference type="GeneID" id="106469141"/>
<comment type="similarity">
    <text evidence="2">Belongs to the SNAP family.</text>
</comment>